<dbReference type="PANTHER" id="PTHR33908">
    <property type="entry name" value="MANNOSYLTRANSFERASE YKCB-RELATED"/>
    <property type="match status" value="1"/>
</dbReference>
<evidence type="ECO:0000256" key="6">
    <source>
        <dbReference type="ARBA" id="ARBA00022989"/>
    </source>
</evidence>
<dbReference type="Pfam" id="PF13231">
    <property type="entry name" value="PMT_2"/>
    <property type="match status" value="1"/>
</dbReference>
<proteinExistence type="predicted"/>
<evidence type="ECO:0000256" key="5">
    <source>
        <dbReference type="ARBA" id="ARBA00022692"/>
    </source>
</evidence>
<feature type="transmembrane region" description="Helical" evidence="8">
    <location>
        <begin position="112"/>
        <end position="135"/>
    </location>
</feature>
<feature type="transmembrane region" description="Helical" evidence="8">
    <location>
        <begin position="327"/>
        <end position="345"/>
    </location>
</feature>
<dbReference type="PANTHER" id="PTHR33908:SF11">
    <property type="entry name" value="MEMBRANE PROTEIN"/>
    <property type="match status" value="1"/>
</dbReference>
<keyword evidence="4" id="KW-0808">Transferase</keyword>
<feature type="transmembrane region" description="Helical" evidence="8">
    <location>
        <begin position="155"/>
        <end position="183"/>
    </location>
</feature>
<gene>
    <name evidence="10" type="ORF">GRI89_03525</name>
</gene>
<evidence type="ECO:0000259" key="9">
    <source>
        <dbReference type="Pfam" id="PF13231"/>
    </source>
</evidence>
<dbReference type="EMBL" id="WTYM01000029">
    <property type="protein sequence ID" value="MXO58611.1"/>
    <property type="molecule type" value="Genomic_DNA"/>
</dbReference>
<keyword evidence="5 8" id="KW-0812">Transmembrane</keyword>
<evidence type="ECO:0000256" key="4">
    <source>
        <dbReference type="ARBA" id="ARBA00022679"/>
    </source>
</evidence>
<accession>A0A6I4SRL1</accession>
<evidence type="ECO:0000256" key="7">
    <source>
        <dbReference type="ARBA" id="ARBA00023136"/>
    </source>
</evidence>
<keyword evidence="2" id="KW-1003">Cell membrane</keyword>
<dbReference type="InterPro" id="IPR038731">
    <property type="entry name" value="RgtA/B/C-like"/>
</dbReference>
<organism evidence="10 11">
    <name type="scientific">Croceibacterium salegens</name>
    <dbReference type="NCBI Taxonomy" id="1737568"/>
    <lineage>
        <taxon>Bacteria</taxon>
        <taxon>Pseudomonadati</taxon>
        <taxon>Pseudomonadota</taxon>
        <taxon>Alphaproteobacteria</taxon>
        <taxon>Sphingomonadales</taxon>
        <taxon>Erythrobacteraceae</taxon>
        <taxon>Croceibacterium</taxon>
    </lineage>
</organism>
<name>A0A6I4SRL1_9SPHN</name>
<dbReference type="RefSeq" id="WP_159792256.1">
    <property type="nucleotide sequence ID" value="NZ_WTYM01000029.1"/>
</dbReference>
<keyword evidence="6 8" id="KW-1133">Transmembrane helix</keyword>
<evidence type="ECO:0000256" key="3">
    <source>
        <dbReference type="ARBA" id="ARBA00022676"/>
    </source>
</evidence>
<dbReference type="GO" id="GO:0016763">
    <property type="term" value="F:pentosyltransferase activity"/>
    <property type="evidence" value="ECO:0007669"/>
    <property type="project" value="TreeGrafter"/>
</dbReference>
<feature type="transmembrane region" description="Helical" evidence="8">
    <location>
        <begin position="79"/>
        <end position="100"/>
    </location>
</feature>
<evidence type="ECO:0000256" key="1">
    <source>
        <dbReference type="ARBA" id="ARBA00004651"/>
    </source>
</evidence>
<feature type="domain" description="Glycosyltransferase RgtA/B/C/D-like" evidence="9">
    <location>
        <begin position="59"/>
        <end position="205"/>
    </location>
</feature>
<dbReference type="AlphaFoldDB" id="A0A6I4SRL1"/>
<feature type="transmembrane region" description="Helical" evidence="8">
    <location>
        <begin position="195"/>
        <end position="220"/>
    </location>
</feature>
<evidence type="ECO:0000256" key="2">
    <source>
        <dbReference type="ARBA" id="ARBA00022475"/>
    </source>
</evidence>
<dbReference type="GO" id="GO:0009103">
    <property type="term" value="P:lipopolysaccharide biosynthetic process"/>
    <property type="evidence" value="ECO:0007669"/>
    <property type="project" value="UniProtKB-ARBA"/>
</dbReference>
<dbReference type="InterPro" id="IPR050297">
    <property type="entry name" value="LipidA_mod_glycosyltrf_83"/>
</dbReference>
<feature type="transmembrane region" description="Helical" evidence="8">
    <location>
        <begin position="289"/>
        <end position="315"/>
    </location>
</feature>
<dbReference type="Proteomes" id="UP000433652">
    <property type="component" value="Unassembled WGS sequence"/>
</dbReference>
<protein>
    <recommendedName>
        <fullName evidence="9">Glycosyltransferase RgtA/B/C/D-like domain-containing protein</fullName>
    </recommendedName>
</protein>
<comment type="subcellular location">
    <subcellularLocation>
        <location evidence="1">Cell membrane</location>
        <topology evidence="1">Multi-pass membrane protein</topology>
    </subcellularLocation>
</comment>
<comment type="caution">
    <text evidence="10">The sequence shown here is derived from an EMBL/GenBank/DDBJ whole genome shotgun (WGS) entry which is preliminary data.</text>
</comment>
<sequence>MTGRIAALWPFALIALVAFASRMVWFGDPVADTDEQLYSLIGAHILQGQLPFVDLWDRKPFGLFALFALAHAIGGPGPAAYQVLAAAFVALGGWLVYALARPLSNKVTATGAGLLYPLLVYAYAAFSAQSEVFFIPQMLGMLVLLRDRPGDTRHAALAMLLGGLALQVKYTVAPQCLFLGCVALWPHRRDALPRLLARAAGYALLGLLPTLAVAALYAALGHFDEFFYANFVSIFERLPLDTGRFDPRFLRACAPLALLAAGGVYAAWRLNPPARHDHYKLIAGWSMSVLVGIFMTSSVYIHYFAAFAPAAILLALPLLDVRSRARWIPLALVLAAGTALLNIPLHSRDTREEREGVEQLAAMVAPHVGRSRDCLLMFDGPTALYRMTGSCLPGRFVYPDHLNNALEEPALGTSQASEVARILAARPGAIVTADSSVTAQSKASTALVEQAIAQDYHPLGSVTFRHRTFRAWGRND</sequence>
<evidence type="ECO:0000313" key="10">
    <source>
        <dbReference type="EMBL" id="MXO58611.1"/>
    </source>
</evidence>
<evidence type="ECO:0000256" key="8">
    <source>
        <dbReference type="SAM" id="Phobius"/>
    </source>
</evidence>
<feature type="transmembrane region" description="Helical" evidence="8">
    <location>
        <begin position="249"/>
        <end position="268"/>
    </location>
</feature>
<keyword evidence="7 8" id="KW-0472">Membrane</keyword>
<evidence type="ECO:0000313" key="11">
    <source>
        <dbReference type="Proteomes" id="UP000433652"/>
    </source>
</evidence>
<reference evidence="10 11" key="1">
    <citation type="submission" date="2019-12" db="EMBL/GenBank/DDBJ databases">
        <title>Genomic-based taxomic classification of the family Erythrobacteraceae.</title>
        <authorList>
            <person name="Xu L."/>
        </authorList>
    </citation>
    <scope>NUCLEOTIDE SEQUENCE [LARGE SCALE GENOMIC DNA]</scope>
    <source>
        <strain evidence="10 11">MCCC 1K01500</strain>
    </source>
</reference>
<keyword evidence="3" id="KW-0328">Glycosyltransferase</keyword>
<dbReference type="OrthoDB" id="345761at2"/>
<keyword evidence="11" id="KW-1185">Reference proteome</keyword>
<dbReference type="GO" id="GO:0005886">
    <property type="term" value="C:plasma membrane"/>
    <property type="evidence" value="ECO:0007669"/>
    <property type="project" value="UniProtKB-SubCell"/>
</dbReference>